<dbReference type="InterPro" id="IPR003141">
    <property type="entry name" value="Pol/His_phosphatase_N"/>
</dbReference>
<reference evidence="3 4" key="1">
    <citation type="submission" date="2016-10" db="EMBL/GenBank/DDBJ databases">
        <authorList>
            <person name="de Groot N.N."/>
        </authorList>
    </citation>
    <scope>NUCLEOTIDE SEQUENCE [LARGE SCALE GENOMIC DNA]</scope>
    <source>
        <strain evidence="3 4">CGMCC 4.6945</strain>
    </source>
</reference>
<feature type="compositionally biased region" description="Basic and acidic residues" evidence="1">
    <location>
        <begin position="14"/>
        <end position="37"/>
    </location>
</feature>
<dbReference type="GO" id="GO:0008270">
    <property type="term" value="F:zinc ion binding"/>
    <property type="evidence" value="ECO:0007669"/>
    <property type="project" value="TreeGrafter"/>
</dbReference>
<feature type="region of interest" description="Disordered" evidence="1">
    <location>
        <begin position="1"/>
        <end position="37"/>
    </location>
</feature>
<keyword evidence="3" id="KW-0378">Hydrolase</keyword>
<dbReference type="AlphaFoldDB" id="A0A1I0ZV59"/>
<dbReference type="InterPro" id="IPR016195">
    <property type="entry name" value="Pol/histidinol_Pase-like"/>
</dbReference>
<sequence>MAPGEHPAGSAQEEVGHGDVVRGDTSRDDTSRDDTARDAAVVALRRVAFLLERGRATSYRPAAFRTAARAVEAESPAAVRDLVGRDALTELAGVGPRTAEVAAQAARGEPVAYLERLEAEAETLPPSQVPGSPEPDEATVAAARALRERLRGDLHAHTEASDGATPVQEMVLAALELGHDYVAITDHSPRLTVARGLSPERLRAQMAALEALGRAVAPFRVLRGIEVDVLDDGSLDQEPELLDALDVVVASVHSKLRMDERAMTRRMLTAVADPRTDVLGHCTGRQVTGRGRPESTFDARAVFEACAEHGVAVEISCRPDRLDPPHALLDVAVEAGCLFSIDTDAHAPGQLDWLMAGCVRAVQHGIGPERVVTTRTAEDLLAGFRR</sequence>
<dbReference type="Gene3D" id="3.20.20.140">
    <property type="entry name" value="Metal-dependent hydrolases"/>
    <property type="match status" value="1"/>
</dbReference>
<accession>A0A1I0ZV59</accession>
<organism evidence="3 4">
    <name type="scientific">Cellulomonas marina</name>
    <dbReference type="NCBI Taxonomy" id="988821"/>
    <lineage>
        <taxon>Bacteria</taxon>
        <taxon>Bacillati</taxon>
        <taxon>Actinomycetota</taxon>
        <taxon>Actinomycetes</taxon>
        <taxon>Micrococcales</taxon>
        <taxon>Cellulomonadaceae</taxon>
        <taxon>Cellulomonas</taxon>
    </lineage>
</organism>
<dbReference type="SUPFAM" id="SSF47802">
    <property type="entry name" value="DNA polymerase beta, N-terminal domain-like"/>
    <property type="match status" value="1"/>
</dbReference>
<dbReference type="InterPro" id="IPR004013">
    <property type="entry name" value="PHP_dom"/>
</dbReference>
<dbReference type="Proteomes" id="UP000199012">
    <property type="component" value="Unassembled WGS sequence"/>
</dbReference>
<dbReference type="FunFam" id="3.20.20.140:FF:000047">
    <property type="entry name" value="PHP domain-containing protein"/>
    <property type="match status" value="1"/>
</dbReference>
<dbReference type="NCBIfam" id="NF005928">
    <property type="entry name" value="PRK07945.1"/>
    <property type="match status" value="1"/>
</dbReference>
<proteinExistence type="predicted"/>
<dbReference type="CDD" id="cd07436">
    <property type="entry name" value="PHP_PolX"/>
    <property type="match status" value="1"/>
</dbReference>
<dbReference type="STRING" id="988821.SAMN05421867_11318"/>
<feature type="domain" description="Polymerase/histidinol phosphatase N-terminal" evidence="2">
    <location>
        <begin position="152"/>
        <end position="231"/>
    </location>
</feature>
<dbReference type="SUPFAM" id="SSF89550">
    <property type="entry name" value="PHP domain-like"/>
    <property type="match status" value="1"/>
</dbReference>
<dbReference type="GO" id="GO:0005829">
    <property type="term" value="C:cytosol"/>
    <property type="evidence" value="ECO:0007669"/>
    <property type="project" value="TreeGrafter"/>
</dbReference>
<keyword evidence="4" id="KW-1185">Reference proteome</keyword>
<dbReference type="PANTHER" id="PTHR36928:SF1">
    <property type="entry name" value="PHOSPHATASE YCDX-RELATED"/>
    <property type="match status" value="1"/>
</dbReference>
<dbReference type="InterPro" id="IPR050243">
    <property type="entry name" value="PHP_phosphatase"/>
</dbReference>
<dbReference type="Pfam" id="PF02811">
    <property type="entry name" value="PHP"/>
    <property type="match status" value="1"/>
</dbReference>
<evidence type="ECO:0000313" key="3">
    <source>
        <dbReference type="EMBL" id="SFB29595.1"/>
    </source>
</evidence>
<dbReference type="SMART" id="SM00481">
    <property type="entry name" value="POLIIIAc"/>
    <property type="match status" value="1"/>
</dbReference>
<evidence type="ECO:0000259" key="2">
    <source>
        <dbReference type="SMART" id="SM00481"/>
    </source>
</evidence>
<dbReference type="GO" id="GO:0042578">
    <property type="term" value="F:phosphoric ester hydrolase activity"/>
    <property type="evidence" value="ECO:0007669"/>
    <property type="project" value="TreeGrafter"/>
</dbReference>
<dbReference type="EMBL" id="FOKA01000013">
    <property type="protein sequence ID" value="SFB29595.1"/>
    <property type="molecule type" value="Genomic_DNA"/>
</dbReference>
<dbReference type="InterPro" id="IPR047967">
    <property type="entry name" value="PolX_PHP"/>
</dbReference>
<gene>
    <name evidence="3" type="ORF">SAMN05421867_11318</name>
</gene>
<protein>
    <submittedName>
        <fullName evidence="3">Putative hydrolase</fullName>
    </submittedName>
</protein>
<evidence type="ECO:0000313" key="4">
    <source>
        <dbReference type="Proteomes" id="UP000199012"/>
    </source>
</evidence>
<dbReference type="InterPro" id="IPR027421">
    <property type="entry name" value="DNA_pol_lamdba_lyase_dom_sf"/>
</dbReference>
<dbReference type="PANTHER" id="PTHR36928">
    <property type="entry name" value="PHOSPHATASE YCDX-RELATED"/>
    <property type="match status" value="1"/>
</dbReference>
<evidence type="ECO:0000256" key="1">
    <source>
        <dbReference type="SAM" id="MobiDB-lite"/>
    </source>
</evidence>
<name>A0A1I0ZV59_9CELL</name>
<dbReference type="Gene3D" id="1.10.150.110">
    <property type="entry name" value="DNA polymerase beta, N-terminal domain-like"/>
    <property type="match status" value="1"/>
</dbReference>